<feature type="region of interest" description="Disordered" evidence="6">
    <location>
        <begin position="403"/>
        <end position="434"/>
    </location>
</feature>
<proteinExistence type="predicted"/>
<reference evidence="8 9" key="1">
    <citation type="submission" date="2015-01" db="EMBL/GenBank/DDBJ databases">
        <title>The Genome Sequence of Cladophialophora immunda CBS83496.</title>
        <authorList>
            <consortium name="The Broad Institute Genomics Platform"/>
            <person name="Cuomo C."/>
            <person name="de Hoog S."/>
            <person name="Gorbushina A."/>
            <person name="Stielow B."/>
            <person name="Teixiera M."/>
            <person name="Abouelleil A."/>
            <person name="Chapman S.B."/>
            <person name="Priest M."/>
            <person name="Young S.K."/>
            <person name="Wortman J."/>
            <person name="Nusbaum C."/>
            <person name="Birren B."/>
        </authorList>
    </citation>
    <scope>NUCLEOTIDE SEQUENCE [LARGE SCALE GENOMIC DNA]</scope>
    <source>
        <strain evidence="8 9">CBS 83496</strain>
    </source>
</reference>
<dbReference type="OrthoDB" id="3163292at2759"/>
<dbReference type="GeneID" id="27342310"/>
<dbReference type="Pfam" id="PF04082">
    <property type="entry name" value="Fungal_trans"/>
    <property type="match status" value="1"/>
</dbReference>
<dbReference type="PANTHER" id="PTHR31845">
    <property type="entry name" value="FINGER DOMAIN PROTEIN, PUTATIVE-RELATED"/>
    <property type="match status" value="1"/>
</dbReference>
<dbReference type="GO" id="GO:0000976">
    <property type="term" value="F:transcription cis-regulatory region binding"/>
    <property type="evidence" value="ECO:0007669"/>
    <property type="project" value="TreeGrafter"/>
</dbReference>
<evidence type="ECO:0000256" key="1">
    <source>
        <dbReference type="ARBA" id="ARBA00004123"/>
    </source>
</evidence>
<keyword evidence="2" id="KW-0805">Transcription regulation</keyword>
<evidence type="ECO:0000259" key="7">
    <source>
        <dbReference type="SMART" id="SM00906"/>
    </source>
</evidence>
<evidence type="ECO:0000313" key="9">
    <source>
        <dbReference type="Proteomes" id="UP000054466"/>
    </source>
</evidence>
<dbReference type="AlphaFoldDB" id="A0A0D2D704"/>
<dbReference type="Proteomes" id="UP000054466">
    <property type="component" value="Unassembled WGS sequence"/>
</dbReference>
<evidence type="ECO:0000256" key="4">
    <source>
        <dbReference type="ARBA" id="ARBA00023163"/>
    </source>
</evidence>
<dbReference type="GO" id="GO:0006351">
    <property type="term" value="P:DNA-templated transcription"/>
    <property type="evidence" value="ECO:0007669"/>
    <property type="project" value="InterPro"/>
</dbReference>
<dbReference type="SMART" id="SM00906">
    <property type="entry name" value="Fungal_trans"/>
    <property type="match status" value="1"/>
</dbReference>
<evidence type="ECO:0000313" key="8">
    <source>
        <dbReference type="EMBL" id="KIW31469.1"/>
    </source>
</evidence>
<dbReference type="EMBL" id="KN847041">
    <property type="protein sequence ID" value="KIW31469.1"/>
    <property type="molecule type" value="Genomic_DNA"/>
</dbReference>
<keyword evidence="4" id="KW-0804">Transcription</keyword>
<evidence type="ECO:0000256" key="3">
    <source>
        <dbReference type="ARBA" id="ARBA00023125"/>
    </source>
</evidence>
<evidence type="ECO:0000256" key="5">
    <source>
        <dbReference type="ARBA" id="ARBA00023242"/>
    </source>
</evidence>
<dbReference type="VEuPathDB" id="FungiDB:PV07_03116"/>
<feature type="domain" description="Xylanolytic transcriptional activator regulatory" evidence="7">
    <location>
        <begin position="91"/>
        <end position="173"/>
    </location>
</feature>
<dbReference type="GO" id="GO:0000981">
    <property type="term" value="F:DNA-binding transcription factor activity, RNA polymerase II-specific"/>
    <property type="evidence" value="ECO:0007669"/>
    <property type="project" value="TreeGrafter"/>
</dbReference>
<feature type="compositionally biased region" description="Polar residues" evidence="6">
    <location>
        <begin position="412"/>
        <end position="424"/>
    </location>
</feature>
<dbReference type="RefSeq" id="XP_016251685.1">
    <property type="nucleotide sequence ID" value="XM_016389783.1"/>
</dbReference>
<gene>
    <name evidence="8" type="ORF">PV07_03116</name>
</gene>
<keyword evidence="3" id="KW-0238">DNA-binding</keyword>
<evidence type="ECO:0000256" key="2">
    <source>
        <dbReference type="ARBA" id="ARBA00023015"/>
    </source>
</evidence>
<dbReference type="CDD" id="cd12148">
    <property type="entry name" value="fungal_TF_MHR"/>
    <property type="match status" value="1"/>
</dbReference>
<protein>
    <recommendedName>
        <fullName evidence="7">Xylanolytic transcriptional activator regulatory domain-containing protein</fullName>
    </recommendedName>
</protein>
<dbReference type="GO" id="GO:0005634">
    <property type="term" value="C:nucleus"/>
    <property type="evidence" value="ECO:0007669"/>
    <property type="project" value="UniProtKB-SubCell"/>
</dbReference>
<sequence>MYYHDQLPMLEKDIDAPAVFDASPLLFWVIILTATRNLESHHTHFQSLCKKMPMLLGKLMSQRDDSVHTMQALLILSMWPLPVNRQSDDMRWVHSGMAMQMAMQAGFHRVGYEQEYHGLTYSKSSADERKHTRIWRAWCFVNAMLSCEFGLPCLVPFDSLDIKPVDEACLPPDFLSKLRLALYISRINDSLGDKTKDNNYRTRTTRLLDKDLENLAATLRRARGQWTCSVEFVLLSIRLNMYAFSLRQPPSASTPDLDHTLLQSSVAKCACRLINIYVSSPLPTLNTSNPGLCLQKYCHKFYFRSVYAALLTLLKISMLNQISPQELGEVNNSIRLGHCAIKSCSTTEGDEYERVAGMVELLCKKGVIESASGRYSVESRLGASLWLELLASAIHWRRLNSMPKTRERDSNTDNLRSDVSSSMLNGPPGSVEKELDTAFSTTNDMGVAMAEAQSNPNLYPYSIQDWSTYPDPAWRCWDLSVEPPWWGVPGE</sequence>
<organism evidence="8 9">
    <name type="scientific">Cladophialophora immunda</name>
    <dbReference type="NCBI Taxonomy" id="569365"/>
    <lineage>
        <taxon>Eukaryota</taxon>
        <taxon>Fungi</taxon>
        <taxon>Dikarya</taxon>
        <taxon>Ascomycota</taxon>
        <taxon>Pezizomycotina</taxon>
        <taxon>Eurotiomycetes</taxon>
        <taxon>Chaetothyriomycetidae</taxon>
        <taxon>Chaetothyriales</taxon>
        <taxon>Herpotrichiellaceae</taxon>
        <taxon>Cladophialophora</taxon>
    </lineage>
</organism>
<name>A0A0D2D704_9EURO</name>
<keyword evidence="5" id="KW-0539">Nucleus</keyword>
<evidence type="ECO:0000256" key="6">
    <source>
        <dbReference type="SAM" id="MobiDB-lite"/>
    </source>
</evidence>
<dbReference type="GO" id="GO:0008270">
    <property type="term" value="F:zinc ion binding"/>
    <property type="evidence" value="ECO:0007669"/>
    <property type="project" value="InterPro"/>
</dbReference>
<dbReference type="PANTHER" id="PTHR31845:SF21">
    <property type="entry name" value="REGULATORY PROTEIN LEU3"/>
    <property type="match status" value="1"/>
</dbReference>
<accession>A0A0D2D704</accession>
<keyword evidence="9" id="KW-1185">Reference proteome</keyword>
<dbReference type="InterPro" id="IPR007219">
    <property type="entry name" value="XnlR_reg_dom"/>
</dbReference>
<comment type="subcellular location">
    <subcellularLocation>
        <location evidence="1">Nucleus</location>
    </subcellularLocation>
</comment>
<dbReference type="InterPro" id="IPR051089">
    <property type="entry name" value="prtT"/>
</dbReference>